<proteinExistence type="predicted"/>
<organism evidence="1 2">
    <name type="scientific">Thermosyntropha lipolytica DSM 11003</name>
    <dbReference type="NCBI Taxonomy" id="1123382"/>
    <lineage>
        <taxon>Bacteria</taxon>
        <taxon>Bacillati</taxon>
        <taxon>Bacillota</taxon>
        <taxon>Clostridia</taxon>
        <taxon>Eubacteriales</taxon>
        <taxon>Syntrophomonadaceae</taxon>
        <taxon>Thermosyntropha</taxon>
    </lineage>
</organism>
<dbReference type="Gene3D" id="3.40.50.150">
    <property type="entry name" value="Vaccinia Virus protein VP39"/>
    <property type="match status" value="1"/>
</dbReference>
<dbReference type="PANTHER" id="PTHR38451">
    <property type="entry name" value="TRNA (ADENINE(22)-N(1))-METHYLTRANSFERASE"/>
    <property type="match status" value="1"/>
</dbReference>
<dbReference type="SUPFAM" id="SSF53335">
    <property type="entry name" value="S-adenosyl-L-methionine-dependent methyltransferases"/>
    <property type="match status" value="1"/>
</dbReference>
<keyword evidence="2" id="KW-1185">Reference proteome</keyword>
<dbReference type="PANTHER" id="PTHR38451:SF1">
    <property type="entry name" value="TRNA (ADENINE(22)-N(1))-METHYLTRANSFERASE"/>
    <property type="match status" value="1"/>
</dbReference>
<sequence length="229" mass="25825">MVQDKRLLAISQMIIKGKSLADIGTDHAYLPVYLIKNELVPRVIATDVAEGPYARAVKEVAKWGFKDRIEVRKGDGLKVLQKGEVYNVVIAGMGGETIASILEEDWAKAESFGHFVLQPMSKPDVLRNVLASRGWIILDEKVVGEKDKFFVLLSSRPGDKPYSLSPLEAELGPVILKSKEYLPFLRYYLKKYQRIVAELNKSQGEEKKDLLIKYRAKIKELKEVLHGQG</sequence>
<dbReference type="GO" id="GO:0032259">
    <property type="term" value="P:methylation"/>
    <property type="evidence" value="ECO:0007669"/>
    <property type="project" value="UniProtKB-KW"/>
</dbReference>
<dbReference type="Proteomes" id="UP000242329">
    <property type="component" value="Unassembled WGS sequence"/>
</dbReference>
<dbReference type="InterPro" id="IPR029063">
    <property type="entry name" value="SAM-dependent_MTases_sf"/>
</dbReference>
<evidence type="ECO:0000313" key="2">
    <source>
        <dbReference type="Proteomes" id="UP000242329"/>
    </source>
</evidence>
<dbReference type="OrthoDB" id="5881184at2"/>
<dbReference type="STRING" id="1123382.SAMN02745221_01241"/>
<dbReference type="RefSeq" id="WP_073091645.1">
    <property type="nucleotide sequence ID" value="NZ_FQWY01000017.1"/>
</dbReference>
<gene>
    <name evidence="1" type="ORF">SAMN02745221_01241</name>
</gene>
<dbReference type="GO" id="GO:0160105">
    <property type="term" value="F:tRNA (adenine(22)-N1)-methyltransferase activity"/>
    <property type="evidence" value="ECO:0007669"/>
    <property type="project" value="InterPro"/>
</dbReference>
<dbReference type="PIRSF" id="PIRSF018637">
    <property type="entry name" value="TrmK"/>
    <property type="match status" value="1"/>
</dbReference>
<keyword evidence="1" id="KW-0808">Transferase</keyword>
<reference evidence="2" key="1">
    <citation type="submission" date="2016-11" db="EMBL/GenBank/DDBJ databases">
        <authorList>
            <person name="Varghese N."/>
            <person name="Submissions S."/>
        </authorList>
    </citation>
    <scope>NUCLEOTIDE SEQUENCE [LARGE SCALE GENOMIC DNA]</scope>
    <source>
        <strain evidence="2">DSM 11003</strain>
    </source>
</reference>
<keyword evidence="1" id="KW-0489">Methyltransferase</keyword>
<name>A0A1M5NM50_9FIRM</name>
<dbReference type="Pfam" id="PF12847">
    <property type="entry name" value="Methyltransf_18"/>
    <property type="match status" value="1"/>
</dbReference>
<dbReference type="AlphaFoldDB" id="A0A1M5NM50"/>
<accession>A0A1M5NM50</accession>
<dbReference type="EMBL" id="FQWY01000017">
    <property type="protein sequence ID" value="SHG90289.1"/>
    <property type="molecule type" value="Genomic_DNA"/>
</dbReference>
<evidence type="ECO:0000313" key="1">
    <source>
        <dbReference type="EMBL" id="SHG90289.1"/>
    </source>
</evidence>
<dbReference type="InterPro" id="IPR006901">
    <property type="entry name" value="TrmK"/>
</dbReference>
<protein>
    <submittedName>
        <fullName evidence="1">tRNA (Adenine22-N1)-methyltransferase</fullName>
    </submittedName>
</protein>